<sequence>MSPTRAVLCGYYGMGNAGDEALLVSLLQMLPSSVTPIVLSGNPRATKKQYGVASCDRKSAFAVLNALNQSQVFIWGGGSLMQDSTSIASPIYYAGLMSLAQQRGLTTIAWAQGIGPLNKSGTRWLTKQVLLGCNAISVRDTASAELLQSWQIESIVAPDPVWAMESKTLPELDDISKPKVAVVLRSHPLLSKNRLQTLTKAIKDFQAQTDSHILLIPFQPTQDRAIAKSISTALGHHNSILSINDPKELKGLFQQVKMAIGMRLHSLILAAAEGCNCFALSYDPKVSRLMSEVNLPGYELANLPDDPSLISQAWIELFHAPTKLSAVQIQSLVDRASIHQQLLRKAIPNC</sequence>
<evidence type="ECO:0000313" key="3">
    <source>
        <dbReference type="Proteomes" id="UP000729733"/>
    </source>
</evidence>
<accession>A0A964BWA8</accession>
<organism evidence="2 3">
    <name type="scientific">Waterburya agarophytonicola KI4</name>
    <dbReference type="NCBI Taxonomy" id="2874699"/>
    <lineage>
        <taxon>Bacteria</taxon>
        <taxon>Bacillati</taxon>
        <taxon>Cyanobacteriota</taxon>
        <taxon>Cyanophyceae</taxon>
        <taxon>Pleurocapsales</taxon>
        <taxon>Hyellaceae</taxon>
        <taxon>Waterburya</taxon>
        <taxon>Waterburya agarophytonicola</taxon>
    </lineage>
</organism>
<dbReference type="PANTHER" id="PTHR36836">
    <property type="entry name" value="COLANIC ACID BIOSYNTHESIS PROTEIN WCAK"/>
    <property type="match status" value="1"/>
</dbReference>
<name>A0A964BWA8_9CYAN</name>
<evidence type="ECO:0000313" key="2">
    <source>
        <dbReference type="EMBL" id="MCC0178982.1"/>
    </source>
</evidence>
<keyword evidence="2" id="KW-0808">Transferase</keyword>
<dbReference type="Pfam" id="PF04230">
    <property type="entry name" value="PS_pyruv_trans"/>
    <property type="match status" value="1"/>
</dbReference>
<dbReference type="Proteomes" id="UP000729733">
    <property type="component" value="Unassembled WGS sequence"/>
</dbReference>
<keyword evidence="3" id="KW-1185">Reference proteome</keyword>
<dbReference type="InterPro" id="IPR007345">
    <property type="entry name" value="Polysacch_pyruvyl_Trfase"/>
</dbReference>
<dbReference type="RefSeq" id="WP_229642086.1">
    <property type="nucleotide sequence ID" value="NZ_JADWDC010000062.1"/>
</dbReference>
<feature type="domain" description="Polysaccharide pyruvyl transferase" evidence="1">
    <location>
        <begin position="16"/>
        <end position="284"/>
    </location>
</feature>
<gene>
    <name evidence="2" type="primary">csaB</name>
    <name evidence="2" type="ORF">I4641_18600</name>
</gene>
<dbReference type="PANTHER" id="PTHR36836:SF1">
    <property type="entry name" value="COLANIC ACID BIOSYNTHESIS PROTEIN WCAK"/>
    <property type="match status" value="1"/>
</dbReference>
<protein>
    <submittedName>
        <fullName evidence="2">Polysaccharide pyruvyl transferase CsaB</fullName>
    </submittedName>
</protein>
<comment type="caution">
    <text evidence="2">The sequence shown here is derived from an EMBL/GenBank/DDBJ whole genome shotgun (WGS) entry which is preliminary data.</text>
</comment>
<dbReference type="AlphaFoldDB" id="A0A964BWA8"/>
<dbReference type="InterPro" id="IPR019896">
    <property type="entry name" value="Polysacch_pyruvyl_Trfase_CsaB"/>
</dbReference>
<reference evidence="2" key="1">
    <citation type="journal article" date="2021" name="Antonie Van Leeuwenhoek">
        <title>Draft genome and description of Waterburya agarophytonicola gen. nov. sp. nov. (Pleurocapsales, Cyanobacteria): a seaweed symbiont.</title>
        <authorList>
            <person name="Bonthond G."/>
            <person name="Shalygin S."/>
            <person name="Bayer T."/>
            <person name="Weinberger F."/>
        </authorList>
    </citation>
    <scope>NUCLEOTIDE SEQUENCE</scope>
    <source>
        <strain evidence="2">KI4</strain>
    </source>
</reference>
<dbReference type="NCBIfam" id="TIGR03609">
    <property type="entry name" value="S_layer_CsaB"/>
    <property type="match status" value="1"/>
</dbReference>
<proteinExistence type="predicted"/>
<dbReference type="EMBL" id="JADWDC010000062">
    <property type="protein sequence ID" value="MCC0178982.1"/>
    <property type="molecule type" value="Genomic_DNA"/>
</dbReference>
<evidence type="ECO:0000259" key="1">
    <source>
        <dbReference type="Pfam" id="PF04230"/>
    </source>
</evidence>
<dbReference type="GO" id="GO:0016740">
    <property type="term" value="F:transferase activity"/>
    <property type="evidence" value="ECO:0007669"/>
    <property type="project" value="UniProtKB-KW"/>
</dbReference>